<dbReference type="PANTHER" id="PTHR44068">
    <property type="entry name" value="ZGC:194242"/>
    <property type="match status" value="1"/>
</dbReference>
<name>A0A540WWF1_9BACT</name>
<dbReference type="SMART" id="SM00828">
    <property type="entry name" value="PKS_MT"/>
    <property type="match status" value="1"/>
</dbReference>
<gene>
    <name evidence="5" type="ORF">FJV41_24460</name>
</gene>
<dbReference type="RefSeq" id="WP_141644959.1">
    <property type="nucleotide sequence ID" value="NZ_VIFM01000104.1"/>
</dbReference>
<dbReference type="SUPFAM" id="SSF53335">
    <property type="entry name" value="S-adenosyl-L-methionine-dependent methyltransferases"/>
    <property type="match status" value="1"/>
</dbReference>
<dbReference type="InterPro" id="IPR029063">
    <property type="entry name" value="SAM-dependent_MTases_sf"/>
</dbReference>
<evidence type="ECO:0000313" key="6">
    <source>
        <dbReference type="Proteomes" id="UP000315369"/>
    </source>
</evidence>
<dbReference type="PANTHER" id="PTHR44068:SF11">
    <property type="entry name" value="GERANYL DIPHOSPHATE 2-C-METHYLTRANSFERASE"/>
    <property type="match status" value="1"/>
</dbReference>
<dbReference type="InterPro" id="IPR020803">
    <property type="entry name" value="MeTfrase_dom"/>
</dbReference>
<dbReference type="EMBL" id="VIFM01000104">
    <property type="protein sequence ID" value="TQF13328.1"/>
    <property type="molecule type" value="Genomic_DNA"/>
</dbReference>
<keyword evidence="6" id="KW-1185">Reference proteome</keyword>
<dbReference type="GO" id="GO:0032259">
    <property type="term" value="P:methylation"/>
    <property type="evidence" value="ECO:0007669"/>
    <property type="project" value="UniProtKB-KW"/>
</dbReference>
<dbReference type="InterPro" id="IPR050447">
    <property type="entry name" value="Erg6_SMT_methyltransf"/>
</dbReference>
<dbReference type="CDD" id="cd02440">
    <property type="entry name" value="AdoMet_MTases"/>
    <property type="match status" value="1"/>
</dbReference>
<proteinExistence type="predicted"/>
<dbReference type="Pfam" id="PF08241">
    <property type="entry name" value="Methyltransf_11"/>
    <property type="match status" value="1"/>
</dbReference>
<evidence type="ECO:0000259" key="4">
    <source>
        <dbReference type="SMART" id="SM00828"/>
    </source>
</evidence>
<dbReference type="Gene3D" id="3.40.50.150">
    <property type="entry name" value="Vaccinia Virus protein VP39"/>
    <property type="match status" value="1"/>
</dbReference>
<keyword evidence="3" id="KW-0949">S-adenosyl-L-methionine</keyword>
<keyword evidence="2 5" id="KW-0808">Transferase</keyword>
<evidence type="ECO:0000313" key="5">
    <source>
        <dbReference type="EMBL" id="TQF13328.1"/>
    </source>
</evidence>
<accession>A0A540WWF1</accession>
<dbReference type="OrthoDB" id="9789575at2"/>
<dbReference type="InterPro" id="IPR013216">
    <property type="entry name" value="Methyltransf_11"/>
</dbReference>
<evidence type="ECO:0000256" key="3">
    <source>
        <dbReference type="ARBA" id="ARBA00022691"/>
    </source>
</evidence>
<dbReference type="GO" id="GO:0008757">
    <property type="term" value="F:S-adenosylmethionine-dependent methyltransferase activity"/>
    <property type="evidence" value="ECO:0007669"/>
    <property type="project" value="InterPro"/>
</dbReference>
<evidence type="ECO:0000256" key="1">
    <source>
        <dbReference type="ARBA" id="ARBA00022603"/>
    </source>
</evidence>
<comment type="caution">
    <text evidence="5">The sequence shown here is derived from an EMBL/GenBank/DDBJ whole genome shotgun (WGS) entry which is preliminary data.</text>
</comment>
<sequence>MFNVMQVARQLKSAVLADPERFYTNETGAWVTGLPTPQEIRVSTGREPFWINLGYWRDVERVDETNCERVGELFMAAQAQMAHLLARTARLGERDSVLDCGFGYADQDILWAETYRPARIVGVNVTPKQVDIGRERLRLTGLDGVVKLELGSATQLPFGAGEFDVVFALESAMHFRTRGDFLREAFRVLRPGGRLVMADMCQKTDRESGAGLRRRLRHRYWRGRIAFPEANVWTTQRYVSELRHAGFQLARLDSIASDVYPAVNTALAALRGMTAAERQPGSVTVAKVREDVRRARQMEFEQLQWLTLFNCDEYAVVYAEKP</sequence>
<organism evidence="5 6">
    <name type="scientific">Myxococcus llanfairpwllgwyngyllgogerychwyrndrobwllllantysiliogogogochensis</name>
    <dbReference type="NCBI Taxonomy" id="2590453"/>
    <lineage>
        <taxon>Bacteria</taxon>
        <taxon>Pseudomonadati</taxon>
        <taxon>Myxococcota</taxon>
        <taxon>Myxococcia</taxon>
        <taxon>Myxococcales</taxon>
        <taxon>Cystobacterineae</taxon>
        <taxon>Myxococcaceae</taxon>
        <taxon>Myxococcus</taxon>
    </lineage>
</organism>
<reference evidence="5 6" key="1">
    <citation type="submission" date="2019-06" db="EMBL/GenBank/DDBJ databases">
        <authorList>
            <person name="Livingstone P."/>
            <person name="Whitworth D."/>
        </authorList>
    </citation>
    <scope>NUCLEOTIDE SEQUENCE [LARGE SCALE GENOMIC DNA]</scope>
    <source>
        <strain evidence="5 6">AM401</strain>
    </source>
</reference>
<dbReference type="Proteomes" id="UP000315369">
    <property type="component" value="Unassembled WGS sequence"/>
</dbReference>
<protein>
    <submittedName>
        <fullName evidence="5">Class I SAM-dependent methyltransferase</fullName>
    </submittedName>
</protein>
<dbReference type="AlphaFoldDB" id="A0A540WWF1"/>
<evidence type="ECO:0000256" key="2">
    <source>
        <dbReference type="ARBA" id="ARBA00022679"/>
    </source>
</evidence>
<feature type="domain" description="Polyketide synthase-like methyltransferase" evidence="4">
    <location>
        <begin position="57"/>
        <end position="308"/>
    </location>
</feature>
<keyword evidence="1 5" id="KW-0489">Methyltransferase</keyword>